<evidence type="ECO:0000313" key="2">
    <source>
        <dbReference type="EMBL" id="MFC2925607.1"/>
    </source>
</evidence>
<dbReference type="RefSeq" id="WP_343165372.1">
    <property type="nucleotide sequence ID" value="NZ_JBHRSV010000005.1"/>
</dbReference>
<reference evidence="3" key="1">
    <citation type="journal article" date="2019" name="Int. J. Syst. Evol. Microbiol.">
        <title>The Global Catalogue of Microorganisms (GCM) 10K type strain sequencing project: providing services to taxonomists for standard genome sequencing and annotation.</title>
        <authorList>
            <consortium name="The Broad Institute Genomics Platform"/>
            <consortium name="The Broad Institute Genome Sequencing Center for Infectious Disease"/>
            <person name="Wu L."/>
            <person name="Ma J."/>
        </authorList>
    </citation>
    <scope>NUCLEOTIDE SEQUENCE [LARGE SCALE GENOMIC DNA]</scope>
    <source>
        <strain evidence="3">KCTC 52487</strain>
    </source>
</reference>
<dbReference type="PROSITE" id="PS51257">
    <property type="entry name" value="PROKAR_LIPOPROTEIN"/>
    <property type="match status" value="1"/>
</dbReference>
<accession>A0ABV6ZVZ3</accession>
<gene>
    <name evidence="2" type="ORF">ACFOOR_05765</name>
</gene>
<sequence length="97" mass="10608">MPVTRILVAAGLAAIMAACASDPDRMTMNDRVAANAAVEPGSPDELICRSERRTGELIPRRVCMTRAERDALEREADEMFAEESVRHLRINPDGRGG</sequence>
<feature type="signal peptide" evidence="1">
    <location>
        <begin position="1"/>
        <end position="20"/>
    </location>
</feature>
<proteinExistence type="predicted"/>
<keyword evidence="1" id="KW-0732">Signal</keyword>
<evidence type="ECO:0000313" key="3">
    <source>
        <dbReference type="Proteomes" id="UP001595379"/>
    </source>
</evidence>
<keyword evidence="3" id="KW-1185">Reference proteome</keyword>
<dbReference type="Proteomes" id="UP001595379">
    <property type="component" value="Unassembled WGS sequence"/>
</dbReference>
<feature type="chain" id="PRO_5045101396" evidence="1">
    <location>
        <begin position="21"/>
        <end position="97"/>
    </location>
</feature>
<name>A0ABV6ZVZ3_9PROT</name>
<protein>
    <submittedName>
        <fullName evidence="2">Uncharacterized protein</fullName>
    </submittedName>
</protein>
<evidence type="ECO:0000256" key="1">
    <source>
        <dbReference type="SAM" id="SignalP"/>
    </source>
</evidence>
<dbReference type="EMBL" id="JBHRSV010000005">
    <property type="protein sequence ID" value="MFC2925607.1"/>
    <property type="molecule type" value="Genomic_DNA"/>
</dbReference>
<comment type="caution">
    <text evidence="2">The sequence shown here is derived from an EMBL/GenBank/DDBJ whole genome shotgun (WGS) entry which is preliminary data.</text>
</comment>
<organism evidence="2 3">
    <name type="scientific">Hyphobacterium vulgare</name>
    <dbReference type="NCBI Taxonomy" id="1736751"/>
    <lineage>
        <taxon>Bacteria</taxon>
        <taxon>Pseudomonadati</taxon>
        <taxon>Pseudomonadota</taxon>
        <taxon>Alphaproteobacteria</taxon>
        <taxon>Maricaulales</taxon>
        <taxon>Maricaulaceae</taxon>
        <taxon>Hyphobacterium</taxon>
    </lineage>
</organism>